<proteinExistence type="predicted"/>
<comment type="caution">
    <text evidence="1">The sequence shown here is derived from an EMBL/GenBank/DDBJ whole genome shotgun (WGS) entry which is preliminary data.</text>
</comment>
<organism evidence="1 2">
    <name type="scientific">Phytophthora infestans</name>
    <name type="common">Potato late blight agent</name>
    <name type="synonym">Botrytis infestans</name>
    <dbReference type="NCBI Taxonomy" id="4787"/>
    <lineage>
        <taxon>Eukaryota</taxon>
        <taxon>Sar</taxon>
        <taxon>Stramenopiles</taxon>
        <taxon>Oomycota</taxon>
        <taxon>Peronosporomycetes</taxon>
        <taxon>Peronosporales</taxon>
        <taxon>Peronosporaceae</taxon>
        <taxon>Phytophthora</taxon>
    </lineage>
</organism>
<gene>
    <name evidence="1" type="ORF">GN958_ATG11633</name>
</gene>
<sequence>MRSDRLDACEGDSDADTNVDDVINRSLADNTPVAIEAYREDENDNVDPIALDGMTTDVLLEGIMVDEYLLSLLPLWKVTVIFVLSPVDGRYLRRPPKAVVFVRSDFFPRLKANRSLKAYRRTVRCSPDSFDKLQAFLEPLYY</sequence>
<evidence type="ECO:0000313" key="2">
    <source>
        <dbReference type="Proteomes" id="UP000704712"/>
    </source>
</evidence>
<accession>A0A8S9UI91</accession>
<dbReference type="EMBL" id="JAACNO010001561">
    <property type="protein sequence ID" value="KAF4139177.1"/>
    <property type="molecule type" value="Genomic_DNA"/>
</dbReference>
<dbReference type="AlphaFoldDB" id="A0A8S9UI91"/>
<reference evidence="1" key="1">
    <citation type="submission" date="2020-03" db="EMBL/GenBank/DDBJ databases">
        <title>Hybrid Assembly of Korean Phytophthora infestans isolates.</title>
        <authorList>
            <person name="Prokchorchik M."/>
            <person name="Lee Y."/>
            <person name="Seo J."/>
            <person name="Cho J.-H."/>
            <person name="Park Y.-E."/>
            <person name="Jang D.-C."/>
            <person name="Im J.-S."/>
            <person name="Choi J.-G."/>
            <person name="Park H.-J."/>
            <person name="Lee G.-B."/>
            <person name="Lee Y.-G."/>
            <person name="Hong S.-Y."/>
            <person name="Cho K."/>
            <person name="Sohn K.H."/>
        </authorList>
    </citation>
    <scope>NUCLEOTIDE SEQUENCE</scope>
    <source>
        <strain evidence="1">KR_2_A2</strain>
    </source>
</reference>
<dbReference type="Proteomes" id="UP000704712">
    <property type="component" value="Unassembled WGS sequence"/>
</dbReference>
<evidence type="ECO:0000313" key="1">
    <source>
        <dbReference type="EMBL" id="KAF4139177.1"/>
    </source>
</evidence>
<protein>
    <submittedName>
        <fullName evidence="1">Uncharacterized protein</fullName>
    </submittedName>
</protein>
<name>A0A8S9UI91_PHYIN</name>